<protein>
    <submittedName>
        <fullName evidence="1">Uncharacterized protein</fullName>
    </submittedName>
</protein>
<organism evidence="1">
    <name type="scientific">marine sediment metagenome</name>
    <dbReference type="NCBI Taxonomy" id="412755"/>
    <lineage>
        <taxon>unclassified sequences</taxon>
        <taxon>metagenomes</taxon>
        <taxon>ecological metagenomes</taxon>
    </lineage>
</organism>
<reference evidence="1" key="1">
    <citation type="journal article" date="2015" name="Nature">
        <title>Complex archaea that bridge the gap between prokaryotes and eukaryotes.</title>
        <authorList>
            <person name="Spang A."/>
            <person name="Saw J.H."/>
            <person name="Jorgensen S.L."/>
            <person name="Zaremba-Niedzwiedzka K."/>
            <person name="Martijn J."/>
            <person name="Lind A.E."/>
            <person name="van Eijk R."/>
            <person name="Schleper C."/>
            <person name="Guy L."/>
            <person name="Ettema T.J."/>
        </authorList>
    </citation>
    <scope>NUCLEOTIDE SEQUENCE</scope>
</reference>
<proteinExistence type="predicted"/>
<sequence length="113" mass="13408">MTIKKTNLYSEPYMAPMKWERSHEVFGESVWTLEGGLFSGHIRIRRPSPRSLYRIIFDNDIVLATEQTLIEAQHRALAEMEVLLHREKQMVGIKCYYASMRRHSLKRWKDGKI</sequence>
<dbReference type="AlphaFoldDB" id="A0A0F9H7V7"/>
<gene>
    <name evidence="1" type="ORF">LCGC14_1736990</name>
</gene>
<dbReference type="EMBL" id="LAZR01015837">
    <property type="protein sequence ID" value="KKM07140.1"/>
    <property type="molecule type" value="Genomic_DNA"/>
</dbReference>
<name>A0A0F9H7V7_9ZZZZ</name>
<evidence type="ECO:0000313" key="1">
    <source>
        <dbReference type="EMBL" id="KKM07140.1"/>
    </source>
</evidence>
<comment type="caution">
    <text evidence="1">The sequence shown here is derived from an EMBL/GenBank/DDBJ whole genome shotgun (WGS) entry which is preliminary data.</text>
</comment>
<accession>A0A0F9H7V7</accession>